<dbReference type="PANTHER" id="PTHR43377">
    <property type="entry name" value="BILIVERDIN REDUCTASE A"/>
    <property type="match status" value="1"/>
</dbReference>
<dbReference type="Gene3D" id="3.30.360.10">
    <property type="entry name" value="Dihydrodipicolinate Reductase, domain 2"/>
    <property type="match status" value="1"/>
</dbReference>
<dbReference type="AlphaFoldDB" id="A0AAN1XYM4"/>
<dbReference type="Proteomes" id="UP001317532">
    <property type="component" value="Chromosome"/>
</dbReference>
<dbReference type="Pfam" id="PF01408">
    <property type="entry name" value="GFO_IDH_MocA"/>
    <property type="match status" value="1"/>
</dbReference>
<reference evidence="3 4" key="1">
    <citation type="journal article" date="2022" name="ISME Commun">
        <title>Vulcanimicrobium alpinus gen. nov. sp. nov., the first cultivated representative of the candidate phylum 'Eremiobacterota', is a metabolically versatile aerobic anoxygenic phototroph.</title>
        <authorList>
            <person name="Yabe S."/>
            <person name="Muto K."/>
            <person name="Abe K."/>
            <person name="Yokota A."/>
            <person name="Staudigel H."/>
            <person name="Tebo B.M."/>
        </authorList>
    </citation>
    <scope>NUCLEOTIDE SEQUENCE [LARGE SCALE GENOMIC DNA]</scope>
    <source>
        <strain evidence="3 4">WC8-2</strain>
    </source>
</reference>
<dbReference type="SUPFAM" id="SSF55347">
    <property type="entry name" value="Glyceraldehyde-3-phosphate dehydrogenase-like, C-terminal domain"/>
    <property type="match status" value="1"/>
</dbReference>
<dbReference type="KEGG" id="vab:WPS_30500"/>
<evidence type="ECO:0000313" key="3">
    <source>
        <dbReference type="EMBL" id="BDE07774.1"/>
    </source>
</evidence>
<name>A0AAN1XYM4_UNVUL</name>
<dbReference type="InterPro" id="IPR000683">
    <property type="entry name" value="Gfo/Idh/MocA-like_OxRdtase_N"/>
</dbReference>
<evidence type="ECO:0000313" key="4">
    <source>
        <dbReference type="Proteomes" id="UP001317532"/>
    </source>
</evidence>
<keyword evidence="4" id="KW-1185">Reference proteome</keyword>
<dbReference type="EMBL" id="AP025523">
    <property type="protein sequence ID" value="BDE07774.1"/>
    <property type="molecule type" value="Genomic_DNA"/>
</dbReference>
<organism evidence="3 4">
    <name type="scientific">Vulcanimicrobium alpinum</name>
    <dbReference type="NCBI Taxonomy" id="3016050"/>
    <lineage>
        <taxon>Bacteria</taxon>
        <taxon>Bacillati</taxon>
        <taxon>Vulcanimicrobiota</taxon>
        <taxon>Vulcanimicrobiia</taxon>
        <taxon>Vulcanimicrobiales</taxon>
        <taxon>Vulcanimicrobiaceae</taxon>
        <taxon>Vulcanimicrobium</taxon>
    </lineage>
</organism>
<sequence length="392" mass="41586">MAERRLRLGVAGLGRAASSMLPSLAAHPHVDIVAAADQLPLARARFEADFGGRTWESAEALAGDPGIDAIYVATPHQCHVSDVVAAAAHGKHVLVEKPMALSVEECAAMTDAARASGIALVVGHTHAFDPVVRTMRDVIASGELGALRMIVNVAYTDFLYRPRRPEELDSARGGGIMYNQVPHQIEIVRALDGGPLRSVRAASGVWDRNRPTEGAMTALLEFASGVAASLTYSGYDHFDSDELAFWIAESGADKSPAHGAARRALGARSAGDEARMKAESAFAGRGVRLAETPAHQPHFGMLIASCERGDLRPSADGVLVYGDDGVREIPLPRGRTFPNKDGVIDELYDAVVRGIAPLHDAAWGTATVAAALALVQSARERREIMLEGADVR</sequence>
<gene>
    <name evidence="3" type="ORF">WPS_30500</name>
</gene>
<feature type="domain" description="GFO/IDH/MocA-like oxidoreductase" evidence="2">
    <location>
        <begin position="132"/>
        <end position="239"/>
    </location>
</feature>
<dbReference type="Gene3D" id="3.40.50.720">
    <property type="entry name" value="NAD(P)-binding Rossmann-like Domain"/>
    <property type="match status" value="1"/>
</dbReference>
<proteinExistence type="predicted"/>
<dbReference type="PANTHER" id="PTHR43377:SF1">
    <property type="entry name" value="BILIVERDIN REDUCTASE A"/>
    <property type="match status" value="1"/>
</dbReference>
<accession>A0AAN1XYM4</accession>
<dbReference type="InterPro" id="IPR036291">
    <property type="entry name" value="NAD(P)-bd_dom_sf"/>
</dbReference>
<dbReference type="InterPro" id="IPR055170">
    <property type="entry name" value="GFO_IDH_MocA-like_dom"/>
</dbReference>
<protein>
    <submittedName>
        <fullName evidence="3">Dehydrogenase</fullName>
    </submittedName>
</protein>
<dbReference type="InterPro" id="IPR051450">
    <property type="entry name" value="Gfo/Idh/MocA_Oxidoreductases"/>
</dbReference>
<evidence type="ECO:0000259" key="2">
    <source>
        <dbReference type="Pfam" id="PF22725"/>
    </source>
</evidence>
<dbReference type="SUPFAM" id="SSF51735">
    <property type="entry name" value="NAD(P)-binding Rossmann-fold domains"/>
    <property type="match status" value="1"/>
</dbReference>
<dbReference type="GO" id="GO:0000166">
    <property type="term" value="F:nucleotide binding"/>
    <property type="evidence" value="ECO:0007669"/>
    <property type="project" value="InterPro"/>
</dbReference>
<evidence type="ECO:0000259" key="1">
    <source>
        <dbReference type="Pfam" id="PF01408"/>
    </source>
</evidence>
<dbReference type="Pfam" id="PF22725">
    <property type="entry name" value="GFO_IDH_MocA_C3"/>
    <property type="match status" value="1"/>
</dbReference>
<feature type="domain" description="Gfo/Idh/MocA-like oxidoreductase N-terminal" evidence="1">
    <location>
        <begin position="7"/>
        <end position="124"/>
    </location>
</feature>